<organism evidence="1 2">
    <name type="scientific">Cyclobacterium qasimii M12-11B</name>
    <dbReference type="NCBI Taxonomy" id="641524"/>
    <lineage>
        <taxon>Bacteria</taxon>
        <taxon>Pseudomonadati</taxon>
        <taxon>Bacteroidota</taxon>
        <taxon>Cytophagia</taxon>
        <taxon>Cytophagales</taxon>
        <taxon>Cyclobacteriaceae</taxon>
        <taxon>Cyclobacterium</taxon>
    </lineage>
</organism>
<protein>
    <submittedName>
        <fullName evidence="1">Uncharacterized protein</fullName>
    </submittedName>
</protein>
<proteinExistence type="predicted"/>
<reference evidence="1 2" key="1">
    <citation type="journal article" date="2013" name="Genome Announc.">
        <title>Draft Genome Sequence of Cyclobacterium qasimii Strain M12-11BT, Isolated from Arctic Marine Sediment.</title>
        <authorList>
            <person name="Shivaji S."/>
            <person name="Ara S."/>
            <person name="Singh A."/>
            <person name="Kumar Pinnaka A."/>
        </authorList>
    </citation>
    <scope>NUCLEOTIDE SEQUENCE [LARGE SCALE GENOMIC DNA]</scope>
    <source>
        <strain evidence="1 2">M12-11B</strain>
    </source>
</reference>
<dbReference type="RefSeq" id="WP_020891727.1">
    <property type="nucleotide sequence ID" value="NZ_ATNM01000035.1"/>
</dbReference>
<dbReference type="AlphaFoldDB" id="S7X473"/>
<evidence type="ECO:0000313" key="2">
    <source>
        <dbReference type="Proteomes" id="UP000014974"/>
    </source>
</evidence>
<dbReference type="Proteomes" id="UP000014974">
    <property type="component" value="Unassembled WGS sequence"/>
</dbReference>
<evidence type="ECO:0000313" key="1">
    <source>
        <dbReference type="EMBL" id="EPR70908.1"/>
    </source>
</evidence>
<name>S7X473_9BACT</name>
<dbReference type="EMBL" id="ATNM01000035">
    <property type="protein sequence ID" value="EPR70908.1"/>
    <property type="molecule type" value="Genomic_DNA"/>
</dbReference>
<dbReference type="STRING" id="641524.ADICYQ_0904"/>
<gene>
    <name evidence="1" type="ORF">ADICYQ_0904</name>
</gene>
<accession>S7X473</accession>
<comment type="caution">
    <text evidence="1">The sequence shown here is derived from an EMBL/GenBank/DDBJ whole genome shotgun (WGS) entry which is preliminary data.</text>
</comment>
<sequence length="94" mass="10713">MKFRNCFGLVKTILIGISIMLFVSPLVKALGQGDFTGVNYPEKEDPLPIVLTWDYNIYVMGPADIKQFVQLAKEKNIDQMFFCPKSSHTPRNMI</sequence>